<dbReference type="Gene3D" id="1.10.101.10">
    <property type="entry name" value="PGBD-like superfamily/PGBD"/>
    <property type="match status" value="1"/>
</dbReference>
<feature type="chain" id="PRO_5045174608" evidence="1">
    <location>
        <begin position="33"/>
        <end position="413"/>
    </location>
</feature>
<proteinExistence type="predicted"/>
<gene>
    <name evidence="4" type="ORF">QO012_002123</name>
</gene>
<dbReference type="InterPro" id="IPR011970">
    <property type="entry name" value="MltB_2"/>
</dbReference>
<evidence type="ECO:0000259" key="3">
    <source>
        <dbReference type="Pfam" id="PF13406"/>
    </source>
</evidence>
<evidence type="ECO:0000256" key="1">
    <source>
        <dbReference type="SAM" id="SignalP"/>
    </source>
</evidence>
<name>A0ABU0HZ43_9HYPH</name>
<dbReference type="RefSeq" id="WP_238202753.1">
    <property type="nucleotide sequence ID" value="NZ_BPQE01000011.1"/>
</dbReference>
<dbReference type="Gene3D" id="1.10.530.10">
    <property type="match status" value="1"/>
</dbReference>
<feature type="domain" description="Peptidoglycan binding-like" evidence="2">
    <location>
        <begin position="354"/>
        <end position="409"/>
    </location>
</feature>
<dbReference type="SUPFAM" id="SSF47090">
    <property type="entry name" value="PGBD-like"/>
    <property type="match status" value="1"/>
</dbReference>
<sequence length="413" mass="44380">MTSLSALLRIRRRVPAALACALACCASPPVSAEPLSPFAHCLREIAAEAEAAGVPRALAEAQFQDLTSDEGVLAATRNQAEFVRPVGAYVEASVTDAKIAEGQRLLGVWAPTLDAIAARYGVDRYTLVAFWGVESNYGAVLDDPNVVRPAIRSLATLACGDETRPGYWRGELVAALTILAAKDVSPERLTGSWAGALGNTQFMPSVFLKRAVDFDGDGRRDLWGSVPDALASTANYLVAEGWRKGERWGSEAILPPGFDLSLADEMTARPLKEWKALGVTPVNGEGLGEDQAATLFLPAGERGPAFLLLPNFGVILRYNTAFSYALTVAHLSDRLRGWPGFARDWPRDDRMLSNDERRDLQTRLVAKGLLAGTIDGKVGPKTRAALRVFQRGAGLPPDGYANGPTLDRLRAEP</sequence>
<evidence type="ECO:0000313" key="5">
    <source>
        <dbReference type="Proteomes" id="UP001231124"/>
    </source>
</evidence>
<dbReference type="InterPro" id="IPR002477">
    <property type="entry name" value="Peptidoglycan-bd-like"/>
</dbReference>
<dbReference type="CDD" id="cd13399">
    <property type="entry name" value="Slt35-like"/>
    <property type="match status" value="1"/>
</dbReference>
<protein>
    <submittedName>
        <fullName evidence="4">Lytic murein transglycosylase</fullName>
    </submittedName>
</protein>
<organism evidence="4 5">
    <name type="scientific">Methylobacterium aerolatum</name>
    <dbReference type="NCBI Taxonomy" id="418708"/>
    <lineage>
        <taxon>Bacteria</taxon>
        <taxon>Pseudomonadati</taxon>
        <taxon>Pseudomonadota</taxon>
        <taxon>Alphaproteobacteria</taxon>
        <taxon>Hyphomicrobiales</taxon>
        <taxon>Methylobacteriaceae</taxon>
        <taxon>Methylobacterium</taxon>
    </lineage>
</organism>
<dbReference type="Pfam" id="PF01471">
    <property type="entry name" value="PG_binding_1"/>
    <property type="match status" value="1"/>
</dbReference>
<dbReference type="InterPro" id="IPR043426">
    <property type="entry name" value="MltB-like"/>
</dbReference>
<dbReference type="Proteomes" id="UP001231124">
    <property type="component" value="Unassembled WGS sequence"/>
</dbReference>
<feature type="domain" description="Transglycosylase SLT" evidence="3">
    <location>
        <begin position="38"/>
        <end position="333"/>
    </location>
</feature>
<dbReference type="PANTHER" id="PTHR30163:SF8">
    <property type="entry name" value="LYTIC MUREIN TRANSGLYCOSYLASE"/>
    <property type="match status" value="1"/>
</dbReference>
<accession>A0ABU0HZ43</accession>
<dbReference type="NCBIfam" id="TIGR02283">
    <property type="entry name" value="MltB_2"/>
    <property type="match status" value="1"/>
</dbReference>
<dbReference type="InterPro" id="IPR036365">
    <property type="entry name" value="PGBD-like_sf"/>
</dbReference>
<dbReference type="InterPro" id="IPR036366">
    <property type="entry name" value="PGBDSf"/>
</dbReference>
<dbReference type="PANTHER" id="PTHR30163">
    <property type="entry name" value="MEMBRANE-BOUND LYTIC MUREIN TRANSGLYCOSYLASE B"/>
    <property type="match status" value="1"/>
</dbReference>
<evidence type="ECO:0000259" key="2">
    <source>
        <dbReference type="Pfam" id="PF01471"/>
    </source>
</evidence>
<dbReference type="EMBL" id="JAUSVP010000005">
    <property type="protein sequence ID" value="MDQ0447623.1"/>
    <property type="molecule type" value="Genomic_DNA"/>
</dbReference>
<feature type="signal peptide" evidence="1">
    <location>
        <begin position="1"/>
        <end position="32"/>
    </location>
</feature>
<evidence type="ECO:0000313" key="4">
    <source>
        <dbReference type="EMBL" id="MDQ0447623.1"/>
    </source>
</evidence>
<dbReference type="InterPro" id="IPR031304">
    <property type="entry name" value="SLT_2"/>
</dbReference>
<comment type="caution">
    <text evidence="4">The sequence shown here is derived from an EMBL/GenBank/DDBJ whole genome shotgun (WGS) entry which is preliminary data.</text>
</comment>
<dbReference type="Gene3D" id="1.10.8.350">
    <property type="entry name" value="Bacterial muramidase"/>
    <property type="match status" value="1"/>
</dbReference>
<keyword evidence="5" id="KW-1185">Reference proteome</keyword>
<dbReference type="SUPFAM" id="SSF53955">
    <property type="entry name" value="Lysozyme-like"/>
    <property type="match status" value="1"/>
</dbReference>
<reference evidence="4 5" key="1">
    <citation type="submission" date="2023-07" db="EMBL/GenBank/DDBJ databases">
        <title>Genomic Encyclopedia of Type Strains, Phase IV (KMG-IV): sequencing the most valuable type-strain genomes for metagenomic binning, comparative biology and taxonomic classification.</title>
        <authorList>
            <person name="Goeker M."/>
        </authorList>
    </citation>
    <scope>NUCLEOTIDE SEQUENCE [LARGE SCALE GENOMIC DNA]</scope>
    <source>
        <strain evidence="4 5">DSM 19013</strain>
    </source>
</reference>
<dbReference type="InterPro" id="IPR023346">
    <property type="entry name" value="Lysozyme-like_dom_sf"/>
</dbReference>
<keyword evidence="1" id="KW-0732">Signal</keyword>
<dbReference type="Pfam" id="PF13406">
    <property type="entry name" value="SLT_2"/>
    <property type="match status" value="1"/>
</dbReference>